<feature type="domain" description="SCP" evidence="2">
    <location>
        <begin position="48"/>
        <end position="165"/>
    </location>
</feature>
<keyword evidence="1" id="KW-0732">Signal</keyword>
<feature type="signal peptide" evidence="1">
    <location>
        <begin position="1"/>
        <end position="23"/>
    </location>
</feature>
<dbReference type="PANTHER" id="PTHR31157">
    <property type="entry name" value="SCP DOMAIN-CONTAINING PROTEIN"/>
    <property type="match status" value="1"/>
</dbReference>
<evidence type="ECO:0000313" key="3">
    <source>
        <dbReference type="EMBL" id="MDQ0314053.1"/>
    </source>
</evidence>
<protein>
    <submittedName>
        <fullName evidence="3">Uncharacterized protein YkwD</fullName>
    </submittedName>
</protein>
<dbReference type="Pfam" id="PF00188">
    <property type="entry name" value="CAP"/>
    <property type="match status" value="1"/>
</dbReference>
<organism evidence="3 4">
    <name type="scientific">Amorphus orientalis</name>
    <dbReference type="NCBI Taxonomy" id="649198"/>
    <lineage>
        <taxon>Bacteria</taxon>
        <taxon>Pseudomonadati</taxon>
        <taxon>Pseudomonadota</taxon>
        <taxon>Alphaproteobacteria</taxon>
        <taxon>Hyphomicrobiales</taxon>
        <taxon>Amorphaceae</taxon>
        <taxon>Amorphus</taxon>
    </lineage>
</organism>
<keyword evidence="4" id="KW-1185">Reference proteome</keyword>
<dbReference type="RefSeq" id="WP_306883838.1">
    <property type="nucleotide sequence ID" value="NZ_JAUSUL010000001.1"/>
</dbReference>
<dbReference type="InterPro" id="IPR035940">
    <property type="entry name" value="CAP_sf"/>
</dbReference>
<dbReference type="PANTHER" id="PTHR31157:SF1">
    <property type="entry name" value="SCP DOMAIN-CONTAINING PROTEIN"/>
    <property type="match status" value="1"/>
</dbReference>
<dbReference type="PROSITE" id="PS51257">
    <property type="entry name" value="PROKAR_LIPOPROTEIN"/>
    <property type="match status" value="1"/>
</dbReference>
<gene>
    <name evidence="3" type="ORF">J2S73_000490</name>
</gene>
<accession>A0AAE4ARH5</accession>
<dbReference type="InterPro" id="IPR014044">
    <property type="entry name" value="CAP_dom"/>
</dbReference>
<comment type="caution">
    <text evidence="3">The sequence shown here is derived from an EMBL/GenBank/DDBJ whole genome shotgun (WGS) entry which is preliminary data.</text>
</comment>
<dbReference type="CDD" id="cd05379">
    <property type="entry name" value="CAP_bacterial"/>
    <property type="match status" value="1"/>
</dbReference>
<evidence type="ECO:0000259" key="2">
    <source>
        <dbReference type="Pfam" id="PF00188"/>
    </source>
</evidence>
<evidence type="ECO:0000313" key="4">
    <source>
        <dbReference type="Proteomes" id="UP001229244"/>
    </source>
</evidence>
<dbReference type="AlphaFoldDB" id="A0AAE4ARH5"/>
<reference evidence="3" key="1">
    <citation type="submission" date="2023-07" db="EMBL/GenBank/DDBJ databases">
        <title>Genomic Encyclopedia of Type Strains, Phase IV (KMG-IV): sequencing the most valuable type-strain genomes for metagenomic binning, comparative biology and taxonomic classification.</title>
        <authorList>
            <person name="Goeker M."/>
        </authorList>
    </citation>
    <scope>NUCLEOTIDE SEQUENCE</scope>
    <source>
        <strain evidence="3">DSM 21202</strain>
    </source>
</reference>
<dbReference type="SUPFAM" id="SSF55797">
    <property type="entry name" value="PR-1-like"/>
    <property type="match status" value="1"/>
</dbReference>
<dbReference type="Gene3D" id="3.40.33.10">
    <property type="entry name" value="CAP"/>
    <property type="match status" value="1"/>
</dbReference>
<dbReference type="EMBL" id="JAUSUL010000001">
    <property type="protein sequence ID" value="MDQ0314053.1"/>
    <property type="molecule type" value="Genomic_DNA"/>
</dbReference>
<dbReference type="Proteomes" id="UP001229244">
    <property type="component" value="Unassembled WGS sequence"/>
</dbReference>
<sequence length="174" mass="18192">MNFGRACRLLIAATGVALLAACAQPPEKPAFYRDLGTSTAQVDAASALGLINSYRTNNGLAPLTLDPALSAIAQDQADLLAERDSIQLSLAGERAIDARLKAAGYSAASSVESVSAGYRTVAEAFSGWRELKSHNANMLNPEATRFGIATAYAPASKYKVFWAAIFAGPPAAQQ</sequence>
<evidence type="ECO:0000256" key="1">
    <source>
        <dbReference type="SAM" id="SignalP"/>
    </source>
</evidence>
<name>A0AAE4ARH5_9HYPH</name>
<feature type="chain" id="PRO_5042047712" evidence="1">
    <location>
        <begin position="24"/>
        <end position="174"/>
    </location>
</feature>
<proteinExistence type="predicted"/>